<reference evidence="3" key="4">
    <citation type="submission" date="2023-11" db="EMBL/GenBank/DDBJ databases">
        <authorList>
            <person name="Beijen E."/>
            <person name="Ohm R.A."/>
        </authorList>
    </citation>
    <scope>NUCLEOTIDE SEQUENCE</scope>
    <source>
        <strain evidence="3">CBS 150709</strain>
    </source>
</reference>
<protein>
    <submittedName>
        <fullName evidence="4">Uncharacterized protein</fullName>
    </submittedName>
</protein>
<dbReference type="Proteomes" id="UP000245956">
    <property type="component" value="Unassembled WGS sequence"/>
</dbReference>
<evidence type="ECO:0000256" key="1">
    <source>
        <dbReference type="SAM" id="MobiDB-lite"/>
    </source>
</evidence>
<keyword evidence="9" id="KW-1185">Reference proteome</keyword>
<dbReference type="AlphaFoldDB" id="A0A179H1N5"/>
<dbReference type="EMBL" id="JAWRVI010000006">
    <property type="protein sequence ID" value="KAK4093434.1"/>
    <property type="molecule type" value="Genomic_DNA"/>
</dbReference>
<sequence length="307" mass="34593">MGKFFVGWELWQDMTFVLACAIVLVFVVGVVKLWWSNRRIRKYEIIEEERRRRLQEMRHCGIDSTNPNDIPFGVRALESGVEVEGIWISRTNTPDGSRLGASSTVTLTEEPHGSRWKGKERAVESRLRDDSTTYSVEDAQMAKRVTMTRFPAAVEAARSSDWSAADVRDSTETEMLSTYSTRRPSTSRETQGGGEPSSSPSSHERSFPLLPPVNLHQQHLTVPTAMSYSHRHSLEVEPREAVLYGTAEVYANRKTRRSNMGFEVLPAGVLGPRQELLSYDADESNVDTDATVQRSEGPSKLRKKSRS</sequence>
<reference evidence="6 8" key="2">
    <citation type="journal article" date="2016" name="Front. Microbiol.">
        <title>Genome and transcriptome sequences reveal the specific parasitism of the nematophagous Purpureocillium lilacinum 36-1.</title>
        <authorList>
            <person name="Xie J."/>
            <person name="Li S."/>
            <person name="Mo C."/>
            <person name="Xiao X."/>
            <person name="Peng D."/>
            <person name="Wang G."/>
            <person name="Xiao Y."/>
        </authorList>
    </citation>
    <scope>NUCLEOTIDE SEQUENCE [LARGE SCALE GENOMIC DNA]</scope>
    <source>
        <strain evidence="6 8">36-1</strain>
    </source>
</reference>
<proteinExistence type="predicted"/>
<dbReference type="Proteomes" id="UP000078240">
    <property type="component" value="Unassembled WGS sequence"/>
</dbReference>
<evidence type="ECO:0000313" key="6">
    <source>
        <dbReference type="EMBL" id="PWI74950.1"/>
    </source>
</evidence>
<keyword evidence="2" id="KW-1133">Transmembrane helix</keyword>
<comment type="caution">
    <text evidence="4">The sequence shown here is derived from an EMBL/GenBank/DDBJ whole genome shotgun (WGS) entry which is preliminary data.</text>
</comment>
<feature type="compositionally biased region" description="Polar residues" evidence="1">
    <location>
        <begin position="98"/>
        <end position="107"/>
    </location>
</feature>
<dbReference type="PANTHER" id="PTHR40623:SF2">
    <property type="entry name" value="INTEGRAL MEMBRANE PROTEIN"/>
    <property type="match status" value="1"/>
</dbReference>
<dbReference type="RefSeq" id="XP_018179675.1">
    <property type="nucleotide sequence ID" value="XM_018322195.1"/>
</dbReference>
<dbReference type="OrthoDB" id="5426165at2759"/>
<evidence type="ECO:0000313" key="9">
    <source>
        <dbReference type="Proteomes" id="UP001287286"/>
    </source>
</evidence>
<dbReference type="PANTHER" id="PTHR40623">
    <property type="entry name" value="INTEGRAL MEMBRANE PROTEIN"/>
    <property type="match status" value="1"/>
</dbReference>
<reference evidence="4 7" key="3">
    <citation type="submission" date="2016-01" db="EMBL/GenBank/DDBJ databases">
        <title>Biosynthesis of antibiotic leucinostatins and their inhibition on Phytophthora in bio-control Purpureocillium lilacinum.</title>
        <authorList>
            <person name="Wang G."/>
            <person name="Liu Z."/>
            <person name="Lin R."/>
            <person name="Li E."/>
            <person name="Mao Z."/>
            <person name="Ling J."/>
            <person name="Yin W."/>
            <person name="Xie B."/>
        </authorList>
    </citation>
    <scope>NUCLEOTIDE SEQUENCE [LARGE SCALE GENOMIC DNA]</scope>
    <source>
        <strain evidence="4">PLBJ-1</strain>
        <strain evidence="5">PLFJ-1</strain>
    </source>
</reference>
<dbReference type="EMBL" id="LSBH01000002">
    <property type="protein sequence ID" value="OAQ84166.1"/>
    <property type="molecule type" value="Genomic_DNA"/>
</dbReference>
<reference evidence="3 9" key="5">
    <citation type="journal article" date="2024" name="Microbiol. Resour. Announc.">
        <title>Genome annotations for the ascomycete fungi Trichoderma harzianum, Trichoderma aggressivum, and Purpureocillium lilacinum.</title>
        <authorList>
            <person name="Beijen E.P.W."/>
            <person name="Ohm R.A."/>
        </authorList>
    </citation>
    <scope>NUCLEOTIDE SEQUENCE [LARGE SCALE GENOMIC DNA]</scope>
    <source>
        <strain evidence="3 9">CBS 150709</strain>
    </source>
</reference>
<feature type="compositionally biased region" description="Polar residues" evidence="1">
    <location>
        <begin position="287"/>
        <end position="296"/>
    </location>
</feature>
<evidence type="ECO:0000313" key="3">
    <source>
        <dbReference type="EMBL" id="KAK4093434.1"/>
    </source>
</evidence>
<evidence type="ECO:0000313" key="5">
    <source>
        <dbReference type="EMBL" id="OAQ90956.1"/>
    </source>
</evidence>
<feature type="region of interest" description="Disordered" evidence="1">
    <location>
        <begin position="156"/>
        <end position="209"/>
    </location>
</feature>
<evidence type="ECO:0000313" key="7">
    <source>
        <dbReference type="Proteomes" id="UP000078240"/>
    </source>
</evidence>
<dbReference type="EMBL" id="LCWV01000003">
    <property type="protein sequence ID" value="PWI74950.1"/>
    <property type="molecule type" value="Genomic_DNA"/>
</dbReference>
<feature type="region of interest" description="Disordered" evidence="1">
    <location>
        <begin position="279"/>
        <end position="307"/>
    </location>
</feature>
<feature type="compositionally biased region" description="Low complexity" evidence="1">
    <location>
        <begin position="177"/>
        <end position="201"/>
    </location>
</feature>
<name>A0A179H1N5_PURLI</name>
<dbReference type="EMBL" id="LSBI01000004">
    <property type="protein sequence ID" value="OAQ90956.1"/>
    <property type="molecule type" value="Genomic_DNA"/>
</dbReference>
<keyword evidence="2" id="KW-0472">Membrane</keyword>
<feature type="region of interest" description="Disordered" evidence="1">
    <location>
        <begin position="98"/>
        <end position="132"/>
    </location>
</feature>
<feature type="transmembrane region" description="Helical" evidence="2">
    <location>
        <begin position="14"/>
        <end position="35"/>
    </location>
</feature>
<evidence type="ECO:0000256" key="2">
    <source>
        <dbReference type="SAM" id="Phobius"/>
    </source>
</evidence>
<dbReference type="Proteomes" id="UP001287286">
    <property type="component" value="Unassembled WGS sequence"/>
</dbReference>
<dbReference type="Proteomes" id="UP000078340">
    <property type="component" value="Unassembled WGS sequence"/>
</dbReference>
<dbReference type="GeneID" id="28887244"/>
<reference evidence="6" key="1">
    <citation type="submission" date="2015-05" db="EMBL/GenBank/DDBJ databases">
        <authorList>
            <person name="Wang D.B."/>
            <person name="Wang M."/>
        </authorList>
    </citation>
    <scope>NUCLEOTIDE SEQUENCE</scope>
    <source>
        <strain evidence="6">36-1</strain>
    </source>
</reference>
<dbReference type="KEGG" id="plj:28887244"/>
<keyword evidence="2" id="KW-0812">Transmembrane</keyword>
<accession>A0A179H1N5</accession>
<gene>
    <name evidence="6" type="ORF">PCL_08264</name>
    <name evidence="3" type="ORF">Purlil1_2591</name>
    <name evidence="4" type="ORF">VFPBJ_02934</name>
    <name evidence="5" type="ORF">VFPFJ_05115</name>
</gene>
<dbReference type="STRING" id="33203.A0A179H1N5"/>
<evidence type="ECO:0000313" key="8">
    <source>
        <dbReference type="Proteomes" id="UP000245956"/>
    </source>
</evidence>
<dbReference type="OMA" id="TEMKHCG"/>
<evidence type="ECO:0000313" key="4">
    <source>
        <dbReference type="EMBL" id="OAQ84166.1"/>
    </source>
</evidence>
<feature type="compositionally biased region" description="Basic and acidic residues" evidence="1">
    <location>
        <begin position="109"/>
        <end position="131"/>
    </location>
</feature>
<organism evidence="4 7">
    <name type="scientific">Purpureocillium lilacinum</name>
    <name type="common">Paecilomyces lilacinus</name>
    <dbReference type="NCBI Taxonomy" id="33203"/>
    <lineage>
        <taxon>Eukaryota</taxon>
        <taxon>Fungi</taxon>
        <taxon>Dikarya</taxon>
        <taxon>Ascomycota</taxon>
        <taxon>Pezizomycotina</taxon>
        <taxon>Sordariomycetes</taxon>
        <taxon>Hypocreomycetidae</taxon>
        <taxon>Hypocreales</taxon>
        <taxon>Ophiocordycipitaceae</taxon>
        <taxon>Purpureocillium</taxon>
    </lineage>
</organism>